<dbReference type="AlphaFoldDB" id="A0A7J9BQC5"/>
<dbReference type="EMBL" id="JABEZY010000005">
    <property type="protein sequence ID" value="MBA0738367.1"/>
    <property type="molecule type" value="Genomic_DNA"/>
</dbReference>
<name>A0A7J9BQC5_GOSGO</name>
<gene>
    <name evidence="2" type="ORF">Gogos_011734</name>
</gene>
<accession>A0A7J9BQC5</accession>
<evidence type="ECO:0008006" key="4">
    <source>
        <dbReference type="Google" id="ProtNLM"/>
    </source>
</evidence>
<evidence type="ECO:0000256" key="1">
    <source>
        <dbReference type="SAM" id="MobiDB-lite"/>
    </source>
</evidence>
<reference evidence="2 3" key="1">
    <citation type="journal article" date="2019" name="Genome Biol. Evol.">
        <title>Insights into the evolution of the New World diploid cottons (Gossypium, subgenus Houzingenia) based on genome sequencing.</title>
        <authorList>
            <person name="Grover C.E."/>
            <person name="Arick M.A. 2nd"/>
            <person name="Thrash A."/>
            <person name="Conover J.L."/>
            <person name="Sanders W.S."/>
            <person name="Peterson D.G."/>
            <person name="Frelichowski J.E."/>
            <person name="Scheffler J.A."/>
            <person name="Scheffler B.E."/>
            <person name="Wendel J.F."/>
        </authorList>
    </citation>
    <scope>NUCLEOTIDE SEQUENCE [LARGE SCALE GENOMIC DNA]</scope>
    <source>
        <strain evidence="2">5</strain>
        <tissue evidence="2">Leaf</tissue>
    </source>
</reference>
<evidence type="ECO:0000313" key="3">
    <source>
        <dbReference type="Proteomes" id="UP000593579"/>
    </source>
</evidence>
<sequence>MLDFLVKFKEIDLYVVHEVDNPIIVDEMFLLTTGEGDVEGVEVDEEGDDEGVESNGESDLERVDEYGGVESGGQISLGSTVREDNDSEVVADEYASDFATSDRVDNVAACSGVQEDWMRLRYGTQMNMEAWLGLMKMKNMKMDEHHCSVSFKVKMVIAAMIAQHFEATIKDHPKMKLRRIQRISAFEMHVNVTIDCCYRAKKIVKEKTVGNHKEEFDLL</sequence>
<comment type="caution">
    <text evidence="2">The sequence shown here is derived from an EMBL/GenBank/DDBJ whole genome shotgun (WGS) entry which is preliminary data.</text>
</comment>
<proteinExistence type="predicted"/>
<feature type="compositionally biased region" description="Acidic residues" evidence="1">
    <location>
        <begin position="42"/>
        <end position="58"/>
    </location>
</feature>
<protein>
    <recommendedName>
        <fullName evidence="4">Transposase MuDR plant domain-containing protein</fullName>
    </recommendedName>
</protein>
<dbReference type="Proteomes" id="UP000593579">
    <property type="component" value="Unassembled WGS sequence"/>
</dbReference>
<feature type="region of interest" description="Disordered" evidence="1">
    <location>
        <begin position="42"/>
        <end position="86"/>
    </location>
</feature>
<organism evidence="2 3">
    <name type="scientific">Gossypium gossypioides</name>
    <name type="common">Mexican cotton</name>
    <name type="synonym">Selera gossypioides</name>
    <dbReference type="NCBI Taxonomy" id="34282"/>
    <lineage>
        <taxon>Eukaryota</taxon>
        <taxon>Viridiplantae</taxon>
        <taxon>Streptophyta</taxon>
        <taxon>Embryophyta</taxon>
        <taxon>Tracheophyta</taxon>
        <taxon>Spermatophyta</taxon>
        <taxon>Magnoliopsida</taxon>
        <taxon>eudicotyledons</taxon>
        <taxon>Gunneridae</taxon>
        <taxon>Pentapetalae</taxon>
        <taxon>rosids</taxon>
        <taxon>malvids</taxon>
        <taxon>Malvales</taxon>
        <taxon>Malvaceae</taxon>
        <taxon>Malvoideae</taxon>
        <taxon>Gossypium</taxon>
    </lineage>
</organism>
<keyword evidence="3" id="KW-1185">Reference proteome</keyword>
<evidence type="ECO:0000313" key="2">
    <source>
        <dbReference type="EMBL" id="MBA0738367.1"/>
    </source>
</evidence>